<sequence>MNQASGNPDVTFQSSYVLDSSTKPTTYSPDQVRGGSVTDPLSQSEDLPQDRGHDSNVTVFHPYAIEEPGEEHPSSSTSLPALTYLEDNPENWQADLVNSMEDLHCYSDSGPRIQKRGKKRKPPPVFAGIPHSSHSGATIDGQYDGSTLSPKRLRRRNKQSRENLIGIQMDSTPDARSSRSPSSQSSSMTDTSGVYTADELTTDEPMDID</sequence>
<evidence type="ECO:0000313" key="2">
    <source>
        <dbReference type="EMBL" id="KAF9892949.1"/>
    </source>
</evidence>
<feature type="region of interest" description="Disordered" evidence="1">
    <location>
        <begin position="103"/>
        <end position="209"/>
    </location>
</feature>
<feature type="compositionally biased region" description="Acidic residues" evidence="1">
    <location>
        <begin position="200"/>
        <end position="209"/>
    </location>
</feature>
<comment type="caution">
    <text evidence="2">The sequence shown here is derived from an EMBL/GenBank/DDBJ whole genome shotgun (WGS) entry which is preliminary data.</text>
</comment>
<dbReference type="Proteomes" id="UP001194746">
    <property type="component" value="Unassembled WGS sequence"/>
</dbReference>
<feature type="compositionally biased region" description="Polar residues" evidence="1">
    <location>
        <begin position="1"/>
        <end position="29"/>
    </location>
</feature>
<feature type="compositionally biased region" description="Low complexity" evidence="1">
    <location>
        <begin position="170"/>
        <end position="192"/>
    </location>
</feature>
<reference evidence="2" key="2">
    <citation type="submission" date="2020-02" db="EMBL/GenBank/DDBJ databases">
        <authorList>
            <person name="Gilchrist C.L.M."/>
            <person name="Chooi Y.-H."/>
        </authorList>
    </citation>
    <scope>NUCLEOTIDE SEQUENCE</scope>
    <source>
        <strain evidence="2">MST-FP2251</strain>
    </source>
</reference>
<evidence type="ECO:0000313" key="3">
    <source>
        <dbReference type="Proteomes" id="UP001194746"/>
    </source>
</evidence>
<proteinExistence type="predicted"/>
<evidence type="ECO:0000256" key="1">
    <source>
        <dbReference type="SAM" id="MobiDB-lite"/>
    </source>
</evidence>
<name>A0AAD4GWN0_ASPNN</name>
<organism evidence="2 3">
    <name type="scientific">Aspergillus nanangensis</name>
    <dbReference type="NCBI Taxonomy" id="2582783"/>
    <lineage>
        <taxon>Eukaryota</taxon>
        <taxon>Fungi</taxon>
        <taxon>Dikarya</taxon>
        <taxon>Ascomycota</taxon>
        <taxon>Pezizomycotina</taxon>
        <taxon>Eurotiomycetes</taxon>
        <taxon>Eurotiomycetidae</taxon>
        <taxon>Eurotiales</taxon>
        <taxon>Aspergillaceae</taxon>
        <taxon>Aspergillus</taxon>
        <taxon>Aspergillus subgen. Circumdati</taxon>
    </lineage>
</organism>
<gene>
    <name evidence="2" type="ORF">FE257_000541</name>
</gene>
<dbReference type="EMBL" id="VCAU01000010">
    <property type="protein sequence ID" value="KAF9892949.1"/>
    <property type="molecule type" value="Genomic_DNA"/>
</dbReference>
<feature type="compositionally biased region" description="Basic residues" evidence="1">
    <location>
        <begin position="113"/>
        <end position="122"/>
    </location>
</feature>
<protein>
    <submittedName>
        <fullName evidence="2">Uncharacterized protein</fullName>
    </submittedName>
</protein>
<reference evidence="2" key="1">
    <citation type="journal article" date="2019" name="Beilstein J. Org. Chem.">
        <title>Nanangenines: drimane sesquiterpenoids as the dominant metabolite cohort of a novel Australian fungus, Aspergillus nanangensis.</title>
        <authorList>
            <person name="Lacey H.J."/>
            <person name="Gilchrist C.L.M."/>
            <person name="Crombie A."/>
            <person name="Kalaitzis J.A."/>
            <person name="Vuong D."/>
            <person name="Rutledge P.J."/>
            <person name="Turner P."/>
            <person name="Pitt J.I."/>
            <person name="Lacey E."/>
            <person name="Chooi Y.H."/>
            <person name="Piggott A.M."/>
        </authorList>
    </citation>
    <scope>NUCLEOTIDE SEQUENCE</scope>
    <source>
        <strain evidence="2">MST-FP2251</strain>
    </source>
</reference>
<keyword evidence="3" id="KW-1185">Reference proteome</keyword>
<accession>A0AAD4GWN0</accession>
<dbReference type="AlphaFoldDB" id="A0AAD4GWN0"/>
<feature type="region of interest" description="Disordered" evidence="1">
    <location>
        <begin position="1"/>
        <end position="81"/>
    </location>
</feature>